<evidence type="ECO:0000256" key="1">
    <source>
        <dbReference type="SAM" id="MobiDB-lite"/>
    </source>
</evidence>
<proteinExistence type="predicted"/>
<reference evidence="2" key="2">
    <citation type="submission" date="2022-01" db="EMBL/GenBank/DDBJ databases">
        <authorList>
            <person name="Yamashiro T."/>
            <person name="Shiraishi A."/>
            <person name="Satake H."/>
            <person name="Nakayama K."/>
        </authorList>
    </citation>
    <scope>NUCLEOTIDE SEQUENCE</scope>
</reference>
<name>A0ABQ5CV95_9ASTR</name>
<evidence type="ECO:0000313" key="3">
    <source>
        <dbReference type="Proteomes" id="UP001151760"/>
    </source>
</evidence>
<reference evidence="2" key="1">
    <citation type="journal article" date="2022" name="Int. J. Mol. Sci.">
        <title>Draft Genome of Tanacetum Coccineum: Genomic Comparison of Closely Related Tanacetum-Family Plants.</title>
        <authorList>
            <person name="Yamashiro T."/>
            <person name="Shiraishi A."/>
            <person name="Nakayama K."/>
            <person name="Satake H."/>
        </authorList>
    </citation>
    <scope>NUCLEOTIDE SEQUENCE</scope>
</reference>
<gene>
    <name evidence="2" type="ORF">Tco_0910672</name>
</gene>
<feature type="region of interest" description="Disordered" evidence="1">
    <location>
        <begin position="1"/>
        <end position="21"/>
    </location>
</feature>
<evidence type="ECO:0008006" key="4">
    <source>
        <dbReference type="Google" id="ProtNLM"/>
    </source>
</evidence>
<protein>
    <recommendedName>
        <fullName evidence="4">Retrotransposon gag domain-containing protein</fullName>
    </recommendedName>
</protein>
<sequence>MQNSFLDSSGRGSNQKKKASCVGEVRRNMHAGNNEGDSSCWNVNKLHVGHTTVNAADFGNGNECGNVATTSTPNVEHVSGTVRVLANDVTKGPVLTENTKGPASFTKLVTGEPNRKNANFHTLLAPSGNGVDVAISLEFVRAVSKRFANLVYGFFLGKRVAYLVIENYVKNTWNHEVPFAESFHEQTDEERTEKEQMMKGSDIEAQEKKAKLFNEWERFTSTDGESIESYCHRFSKLMNDFKRNKHFPEKIANNLKFINNLQPEWKRHITIGEVNELRAEELAKTHDPLALMENSQNPYNYPMFHPDHPSQITYMQHPPSNNNYVPQPSLNTNYIPQLMPNPEDISNPTNAINMALVLMAKAFKLN</sequence>
<dbReference type="EMBL" id="BQNB010014622">
    <property type="protein sequence ID" value="GJT30397.1"/>
    <property type="molecule type" value="Genomic_DNA"/>
</dbReference>
<evidence type="ECO:0000313" key="2">
    <source>
        <dbReference type="EMBL" id="GJT30397.1"/>
    </source>
</evidence>
<keyword evidence="3" id="KW-1185">Reference proteome</keyword>
<dbReference type="Proteomes" id="UP001151760">
    <property type="component" value="Unassembled WGS sequence"/>
</dbReference>
<feature type="compositionally biased region" description="Polar residues" evidence="1">
    <location>
        <begin position="1"/>
        <end position="13"/>
    </location>
</feature>
<organism evidence="2 3">
    <name type="scientific">Tanacetum coccineum</name>
    <dbReference type="NCBI Taxonomy" id="301880"/>
    <lineage>
        <taxon>Eukaryota</taxon>
        <taxon>Viridiplantae</taxon>
        <taxon>Streptophyta</taxon>
        <taxon>Embryophyta</taxon>
        <taxon>Tracheophyta</taxon>
        <taxon>Spermatophyta</taxon>
        <taxon>Magnoliopsida</taxon>
        <taxon>eudicotyledons</taxon>
        <taxon>Gunneridae</taxon>
        <taxon>Pentapetalae</taxon>
        <taxon>asterids</taxon>
        <taxon>campanulids</taxon>
        <taxon>Asterales</taxon>
        <taxon>Asteraceae</taxon>
        <taxon>Asteroideae</taxon>
        <taxon>Anthemideae</taxon>
        <taxon>Anthemidinae</taxon>
        <taxon>Tanacetum</taxon>
    </lineage>
</organism>
<accession>A0ABQ5CV95</accession>
<comment type="caution">
    <text evidence="2">The sequence shown here is derived from an EMBL/GenBank/DDBJ whole genome shotgun (WGS) entry which is preliminary data.</text>
</comment>